<protein>
    <submittedName>
        <fullName evidence="1">Uncharacterized protein</fullName>
    </submittedName>
</protein>
<comment type="caution">
    <text evidence="1">The sequence shown here is derived from an EMBL/GenBank/DDBJ whole genome shotgun (WGS) entry which is preliminary data.</text>
</comment>
<name>A0ABT3C7A9_9MYCO</name>
<dbReference type="Proteomes" id="UP001526201">
    <property type="component" value="Unassembled WGS sequence"/>
</dbReference>
<organism evidence="1 2">
    <name type="scientific">Mycolicibacterium komossense</name>
    <dbReference type="NCBI Taxonomy" id="1779"/>
    <lineage>
        <taxon>Bacteria</taxon>
        <taxon>Bacillati</taxon>
        <taxon>Actinomycetota</taxon>
        <taxon>Actinomycetes</taxon>
        <taxon>Mycobacteriales</taxon>
        <taxon>Mycobacteriaceae</taxon>
        <taxon>Mycolicibacterium</taxon>
    </lineage>
</organism>
<reference evidence="1 2" key="1">
    <citation type="journal article" date="2022" name="BMC Genomics">
        <title>Comparative genome analysis of mycobacteria focusing on tRNA and non-coding RNA.</title>
        <authorList>
            <person name="Behra P.R.K."/>
            <person name="Pettersson B.M.F."/>
            <person name="Ramesh M."/>
            <person name="Das S."/>
            <person name="Dasgupta S."/>
            <person name="Kirsebom L.A."/>
        </authorList>
    </citation>
    <scope>NUCLEOTIDE SEQUENCE [LARGE SCALE GENOMIC DNA]</scope>
    <source>
        <strain evidence="1 2">DSM 44078</strain>
    </source>
</reference>
<keyword evidence="2" id="KW-1185">Reference proteome</keyword>
<evidence type="ECO:0000313" key="1">
    <source>
        <dbReference type="EMBL" id="MCV7225336.1"/>
    </source>
</evidence>
<proteinExistence type="predicted"/>
<evidence type="ECO:0000313" key="2">
    <source>
        <dbReference type="Proteomes" id="UP001526201"/>
    </source>
</evidence>
<dbReference type="RefSeq" id="WP_264066104.1">
    <property type="nucleotide sequence ID" value="NZ_JACKTY010000014.1"/>
</dbReference>
<gene>
    <name evidence="1" type="ORF">H7J73_04710</name>
</gene>
<dbReference type="EMBL" id="JACKTY010000014">
    <property type="protein sequence ID" value="MCV7225336.1"/>
    <property type="molecule type" value="Genomic_DNA"/>
</dbReference>
<sequence length="56" mass="6050">MGSYDRRPASSVHRTAALQRKNVGAGSFHRFESAWQSVTSTPAEDTVALPSTTTAR</sequence>
<accession>A0ABT3C7A9</accession>